<proteinExistence type="predicted"/>
<accession>A0A5B7FNF4</accession>
<gene>
    <name evidence="1" type="ORF">E2C01_042758</name>
</gene>
<sequence length="127" mass="13931">MVEQQFLNLKIVFKAGCYSSACSVIVRVSGRSCVALLHRVVRLQPVWQESRLSVLAVVGENGKTGRMGNSGVKGKLVLEVLVQAAGDRQMVGGVVNMFLRETSILARHAFLVLLVRVQSEHSQQQPM</sequence>
<reference evidence="1 2" key="1">
    <citation type="submission" date="2019-05" db="EMBL/GenBank/DDBJ databases">
        <title>Another draft genome of Portunus trituberculatus and its Hox gene families provides insights of decapod evolution.</title>
        <authorList>
            <person name="Jeong J.-H."/>
            <person name="Song I."/>
            <person name="Kim S."/>
            <person name="Choi T."/>
            <person name="Kim D."/>
            <person name="Ryu S."/>
            <person name="Kim W."/>
        </authorList>
    </citation>
    <scope>NUCLEOTIDE SEQUENCE [LARGE SCALE GENOMIC DNA]</scope>
    <source>
        <tissue evidence="1">Muscle</tissue>
    </source>
</reference>
<dbReference type="Proteomes" id="UP000324222">
    <property type="component" value="Unassembled WGS sequence"/>
</dbReference>
<evidence type="ECO:0000313" key="1">
    <source>
        <dbReference type="EMBL" id="MPC48971.1"/>
    </source>
</evidence>
<dbReference type="AlphaFoldDB" id="A0A5B7FNF4"/>
<protein>
    <submittedName>
        <fullName evidence="1">Uncharacterized protein</fullName>
    </submittedName>
</protein>
<comment type="caution">
    <text evidence="1">The sequence shown here is derived from an EMBL/GenBank/DDBJ whole genome shotgun (WGS) entry which is preliminary data.</text>
</comment>
<keyword evidence="2" id="KW-1185">Reference proteome</keyword>
<dbReference type="EMBL" id="VSRR010008584">
    <property type="protein sequence ID" value="MPC48971.1"/>
    <property type="molecule type" value="Genomic_DNA"/>
</dbReference>
<name>A0A5B7FNF4_PORTR</name>
<evidence type="ECO:0000313" key="2">
    <source>
        <dbReference type="Proteomes" id="UP000324222"/>
    </source>
</evidence>
<organism evidence="1 2">
    <name type="scientific">Portunus trituberculatus</name>
    <name type="common">Swimming crab</name>
    <name type="synonym">Neptunus trituberculatus</name>
    <dbReference type="NCBI Taxonomy" id="210409"/>
    <lineage>
        <taxon>Eukaryota</taxon>
        <taxon>Metazoa</taxon>
        <taxon>Ecdysozoa</taxon>
        <taxon>Arthropoda</taxon>
        <taxon>Crustacea</taxon>
        <taxon>Multicrustacea</taxon>
        <taxon>Malacostraca</taxon>
        <taxon>Eumalacostraca</taxon>
        <taxon>Eucarida</taxon>
        <taxon>Decapoda</taxon>
        <taxon>Pleocyemata</taxon>
        <taxon>Brachyura</taxon>
        <taxon>Eubrachyura</taxon>
        <taxon>Portunoidea</taxon>
        <taxon>Portunidae</taxon>
        <taxon>Portuninae</taxon>
        <taxon>Portunus</taxon>
    </lineage>
</organism>